<dbReference type="AlphaFoldDB" id="A0A0P1BE38"/>
<proteinExistence type="predicted"/>
<dbReference type="Proteomes" id="UP000054845">
    <property type="component" value="Unassembled WGS sequence"/>
</dbReference>
<dbReference type="InterPro" id="IPR043837">
    <property type="entry name" value="Mtf2-like_C"/>
</dbReference>
<name>A0A0P1BE38_9BASI</name>
<feature type="domain" description="Mtf2-like C-terminal" evidence="2">
    <location>
        <begin position="358"/>
        <end position="520"/>
    </location>
</feature>
<feature type="region of interest" description="Disordered" evidence="1">
    <location>
        <begin position="91"/>
        <end position="134"/>
    </location>
</feature>
<dbReference type="PANTHER" id="PTHR39468:SF1">
    <property type="entry name" value="MTF2-LIKE C-TERMINAL DOMAIN-CONTAINING PROTEIN"/>
    <property type="match status" value="1"/>
</dbReference>
<protein>
    <recommendedName>
        <fullName evidence="2">Mtf2-like C-terminal domain-containing protein</fullName>
    </recommendedName>
</protein>
<dbReference type="Pfam" id="PF19189">
    <property type="entry name" value="Mtf2"/>
    <property type="match status" value="1"/>
</dbReference>
<dbReference type="STRING" id="401625.A0A0P1BE38"/>
<keyword evidence="4" id="KW-1185">Reference proteome</keyword>
<feature type="region of interest" description="Disordered" evidence="1">
    <location>
        <begin position="161"/>
        <end position="192"/>
    </location>
</feature>
<organism evidence="3 4">
    <name type="scientific">Ceraceosorus bombacis</name>
    <dbReference type="NCBI Taxonomy" id="401625"/>
    <lineage>
        <taxon>Eukaryota</taxon>
        <taxon>Fungi</taxon>
        <taxon>Dikarya</taxon>
        <taxon>Basidiomycota</taxon>
        <taxon>Ustilaginomycotina</taxon>
        <taxon>Exobasidiomycetes</taxon>
        <taxon>Ceraceosorales</taxon>
        <taxon>Ceraceosoraceae</taxon>
        <taxon>Ceraceosorus</taxon>
    </lineage>
</organism>
<feature type="compositionally biased region" description="Low complexity" evidence="1">
    <location>
        <begin position="395"/>
        <end position="405"/>
    </location>
</feature>
<feature type="region of interest" description="Disordered" evidence="1">
    <location>
        <begin position="205"/>
        <end position="241"/>
    </location>
</feature>
<sequence length="684" mass="73043">MAASRAWDGALGVVLRYAPPPPPPPPASPPICATLGRRKAVRRTASSSCTIPTPTPTPTRSIRRSACCASRSVAFEGQRCLHWCAVRRADDQGGQRSAGRHVNGADERHEAGQEQAQAQTRQVDDDAPFVDDDGEAGAYTAAQLFPRTSHQEPAELRQHGWNEGLRDGDGDGDGDAPAEEQRFSGSGDHLPLINRFADEGEDFGKERQRRAEAQGKSAPFSPSSSSARRSQSQAAHRTPLADWERQRFAELLRPLHSRLSNPNESAFGSSVTHGWERFARRNRLGGYSGSGGGGGGGRRFVDEEDGAGTSVEMDWTGRGLGGRGRRRVPIRTIGAQMEGTTLEGVDPIQLRQGVDDAQAAIDACCSAVEVWQWAQTNVFGVPNPAHPPSGAQQASSSSSSSDTSSALTRAKDAEAAENAQETTRPDDPFATTPSVSNSPASLPTPLYGLSTPFYGPVLVRLVTTLRERYHAPGIALAVLSAMRLSGPASIALGSTPELYAEALSTRWDVLGDLAGAHDVVLSARNVGVLSRSAAAAAAAADPSQQQYRRPSSPPLVVGQDQEKRLRGMIERITDEARKLAIRYVPAPANGVGVGVGVGAYSKSSSRYEKSSAPIEPRDKAGVEELRMCEAMDRLAGRQQIKRFSQAAEASAHRRQGGQLKGRSATRSRMPFPNASKYTSSSELY</sequence>
<evidence type="ECO:0000256" key="1">
    <source>
        <dbReference type="SAM" id="MobiDB-lite"/>
    </source>
</evidence>
<dbReference type="EMBL" id="CCYA01000240">
    <property type="protein sequence ID" value="CEH14357.1"/>
    <property type="molecule type" value="Genomic_DNA"/>
</dbReference>
<feature type="compositionally biased region" description="Polar residues" evidence="1">
    <location>
        <begin position="431"/>
        <end position="441"/>
    </location>
</feature>
<evidence type="ECO:0000313" key="4">
    <source>
        <dbReference type="Proteomes" id="UP000054845"/>
    </source>
</evidence>
<feature type="region of interest" description="Disordered" evidence="1">
    <location>
        <begin position="639"/>
        <end position="684"/>
    </location>
</feature>
<dbReference type="OrthoDB" id="2444174at2759"/>
<evidence type="ECO:0000259" key="2">
    <source>
        <dbReference type="Pfam" id="PF19189"/>
    </source>
</evidence>
<evidence type="ECO:0000313" key="3">
    <source>
        <dbReference type="EMBL" id="CEH14357.1"/>
    </source>
</evidence>
<dbReference type="GO" id="GO:0005739">
    <property type="term" value="C:mitochondrion"/>
    <property type="evidence" value="ECO:0007669"/>
    <property type="project" value="InterPro"/>
</dbReference>
<feature type="region of interest" description="Disordered" evidence="1">
    <location>
        <begin position="382"/>
        <end position="441"/>
    </location>
</feature>
<accession>A0A0P1BE38</accession>
<feature type="compositionally biased region" description="Polar residues" evidence="1">
    <location>
        <begin position="675"/>
        <end position="684"/>
    </location>
</feature>
<feature type="compositionally biased region" description="Basic and acidic residues" evidence="1">
    <location>
        <begin position="103"/>
        <end position="112"/>
    </location>
</feature>
<reference evidence="4" key="1">
    <citation type="submission" date="2014-09" db="EMBL/GenBank/DDBJ databases">
        <authorList>
            <person name="Sharma Rahul"/>
            <person name="Thines Marco"/>
        </authorList>
    </citation>
    <scope>NUCLEOTIDE SEQUENCE [LARGE SCALE GENOMIC DNA]</scope>
</reference>
<dbReference type="InterPro" id="IPR040009">
    <property type="entry name" value="Mtf2/C5D6.12-like"/>
</dbReference>
<feature type="compositionally biased region" description="Acidic residues" evidence="1">
    <location>
        <begin position="125"/>
        <end position="134"/>
    </location>
</feature>
<dbReference type="PANTHER" id="PTHR39468">
    <property type="entry name" value="CHROMOSOME 7, WHOLE GENOME SHOTGUN SEQUENCE"/>
    <property type="match status" value="1"/>
</dbReference>
<feature type="compositionally biased region" description="Low complexity" evidence="1">
    <location>
        <begin position="217"/>
        <end position="235"/>
    </location>
</feature>